<accession>A0ABU1JWN2</accession>
<evidence type="ECO:0000256" key="4">
    <source>
        <dbReference type="ARBA" id="ARBA00022553"/>
    </source>
</evidence>
<dbReference type="CDD" id="cd00075">
    <property type="entry name" value="HATPase"/>
    <property type="match status" value="1"/>
</dbReference>
<evidence type="ECO:0000313" key="15">
    <source>
        <dbReference type="Proteomes" id="UP001262410"/>
    </source>
</evidence>
<dbReference type="Gene3D" id="3.30.565.10">
    <property type="entry name" value="Histidine kinase-like ATPase, C-terminal domain"/>
    <property type="match status" value="1"/>
</dbReference>
<comment type="subcellular location">
    <subcellularLocation>
        <location evidence="2">Membrane</location>
    </subcellularLocation>
</comment>
<dbReference type="SMART" id="SM00387">
    <property type="entry name" value="HATPase_c"/>
    <property type="match status" value="1"/>
</dbReference>
<gene>
    <name evidence="14" type="ORF">E9232_005576</name>
</gene>
<dbReference type="InterPro" id="IPR050428">
    <property type="entry name" value="TCS_sensor_his_kinase"/>
</dbReference>
<dbReference type="Proteomes" id="UP001262410">
    <property type="component" value="Unassembled WGS sequence"/>
</dbReference>
<evidence type="ECO:0000259" key="13">
    <source>
        <dbReference type="PROSITE" id="PS50885"/>
    </source>
</evidence>
<keyword evidence="15" id="KW-1185">Reference proteome</keyword>
<dbReference type="Gene3D" id="1.10.287.130">
    <property type="match status" value="1"/>
</dbReference>
<dbReference type="InterPro" id="IPR036890">
    <property type="entry name" value="HATPase_C_sf"/>
</dbReference>
<keyword evidence="9" id="KW-0902">Two-component regulatory system</keyword>
<dbReference type="PROSITE" id="PS50109">
    <property type="entry name" value="HIS_KIN"/>
    <property type="match status" value="1"/>
</dbReference>
<dbReference type="SUPFAM" id="SSF47384">
    <property type="entry name" value="Homodimeric domain of signal transducing histidine kinase"/>
    <property type="match status" value="1"/>
</dbReference>
<keyword evidence="7 14" id="KW-0418">Kinase</keyword>
<keyword evidence="6 11" id="KW-0812">Transmembrane</keyword>
<evidence type="ECO:0000259" key="12">
    <source>
        <dbReference type="PROSITE" id="PS50109"/>
    </source>
</evidence>
<evidence type="ECO:0000256" key="2">
    <source>
        <dbReference type="ARBA" id="ARBA00004370"/>
    </source>
</evidence>
<dbReference type="InterPro" id="IPR004358">
    <property type="entry name" value="Sig_transdc_His_kin-like_C"/>
</dbReference>
<keyword evidence="8 11" id="KW-1133">Transmembrane helix</keyword>
<evidence type="ECO:0000256" key="8">
    <source>
        <dbReference type="ARBA" id="ARBA00022989"/>
    </source>
</evidence>
<evidence type="ECO:0000256" key="1">
    <source>
        <dbReference type="ARBA" id="ARBA00000085"/>
    </source>
</evidence>
<dbReference type="Pfam" id="PF00512">
    <property type="entry name" value="HisKA"/>
    <property type="match status" value="1"/>
</dbReference>
<dbReference type="Pfam" id="PF08521">
    <property type="entry name" value="2CSK_N"/>
    <property type="match status" value="1"/>
</dbReference>
<dbReference type="InterPro" id="IPR003661">
    <property type="entry name" value="HisK_dim/P_dom"/>
</dbReference>
<proteinExistence type="predicted"/>
<dbReference type="PROSITE" id="PS50885">
    <property type="entry name" value="HAMP"/>
    <property type="match status" value="1"/>
</dbReference>
<dbReference type="InterPro" id="IPR005467">
    <property type="entry name" value="His_kinase_dom"/>
</dbReference>
<dbReference type="PANTHER" id="PTHR45436:SF1">
    <property type="entry name" value="SENSOR PROTEIN QSEC"/>
    <property type="match status" value="1"/>
</dbReference>
<evidence type="ECO:0000256" key="6">
    <source>
        <dbReference type="ARBA" id="ARBA00022692"/>
    </source>
</evidence>
<evidence type="ECO:0000256" key="10">
    <source>
        <dbReference type="ARBA" id="ARBA00023136"/>
    </source>
</evidence>
<dbReference type="GO" id="GO:0004673">
    <property type="term" value="F:protein histidine kinase activity"/>
    <property type="evidence" value="ECO:0007669"/>
    <property type="project" value="UniProtKB-EC"/>
</dbReference>
<dbReference type="Pfam" id="PF02518">
    <property type="entry name" value="HATPase_c"/>
    <property type="match status" value="1"/>
</dbReference>
<feature type="transmembrane region" description="Helical" evidence="11">
    <location>
        <begin position="171"/>
        <end position="192"/>
    </location>
</feature>
<feature type="domain" description="Histidine kinase" evidence="12">
    <location>
        <begin position="245"/>
        <end position="458"/>
    </location>
</feature>
<evidence type="ECO:0000256" key="5">
    <source>
        <dbReference type="ARBA" id="ARBA00022679"/>
    </source>
</evidence>
<sequence length="462" mass="49493">MRIKSLRLELLLWLIVPLAGVVAVNVWTTYRGAAATADLVTDRMLLASARAIAEQTRVDRGVIEALIPPVALEMFATGNQDRVYYRVQTAEGRLLTGYPDLPLATMTAEGEDPAALEQPYRDEALRLIAISHPVVGAGAASPVEVAVGVTLHSHAALARQLWLRALGQQSLLLLVAGILALIGLARGLTPLLRLRNAVQRRRPDELTPFAVDSVQTELRPLVGALNHLMERVERQMAAQRRFVANAAHQLRTPLALLNTQASYALREPAEPARTEALTALQRSAGQLAHLASQLLTLSRAAPGSRRPRHDRIDLHDLARQALEPLAGLAVERGIDLGLDGDPGIAVRGDETMLREAVVNLVENALRYVPAGGVVTVAVAAEGAMALLRVEDDGPGIPAAERDQVFERFYRILGTEGAGSGLGLAIVKEIVETAGGTVRLRDPASGHGLVAEIRLPAAEDGRD</sequence>
<evidence type="ECO:0000256" key="11">
    <source>
        <dbReference type="SAM" id="Phobius"/>
    </source>
</evidence>
<protein>
    <recommendedName>
        <fullName evidence="3">histidine kinase</fullName>
        <ecNumber evidence="3">2.7.13.3</ecNumber>
    </recommendedName>
</protein>
<dbReference type="EC" id="2.7.13.3" evidence="3"/>
<dbReference type="SMART" id="SM00388">
    <property type="entry name" value="HisKA"/>
    <property type="match status" value="1"/>
</dbReference>
<dbReference type="RefSeq" id="WP_309799634.1">
    <property type="nucleotide sequence ID" value="NZ_JAVDPW010000010.1"/>
</dbReference>
<dbReference type="InterPro" id="IPR003594">
    <property type="entry name" value="HATPase_dom"/>
</dbReference>
<dbReference type="PRINTS" id="PR00344">
    <property type="entry name" value="BCTRLSENSOR"/>
</dbReference>
<keyword evidence="4" id="KW-0597">Phosphoprotein</keyword>
<name>A0ABU1JWN2_9PROT</name>
<comment type="catalytic activity">
    <reaction evidence="1">
        <text>ATP + protein L-histidine = ADP + protein N-phospho-L-histidine.</text>
        <dbReference type="EC" id="2.7.13.3"/>
    </reaction>
</comment>
<evidence type="ECO:0000313" key="14">
    <source>
        <dbReference type="EMBL" id="MDR6293031.1"/>
    </source>
</evidence>
<reference evidence="14 15" key="1">
    <citation type="submission" date="2023-07" db="EMBL/GenBank/DDBJ databases">
        <title>Sorghum-associated microbial communities from plants grown in Nebraska, USA.</title>
        <authorList>
            <person name="Schachtman D."/>
        </authorList>
    </citation>
    <scope>NUCLEOTIDE SEQUENCE [LARGE SCALE GENOMIC DNA]</scope>
    <source>
        <strain evidence="14 15">584</strain>
    </source>
</reference>
<dbReference type="SUPFAM" id="SSF55874">
    <property type="entry name" value="ATPase domain of HSP90 chaperone/DNA topoisomerase II/histidine kinase"/>
    <property type="match status" value="1"/>
</dbReference>
<dbReference type="PANTHER" id="PTHR45436">
    <property type="entry name" value="SENSOR HISTIDINE KINASE YKOH"/>
    <property type="match status" value="1"/>
</dbReference>
<dbReference type="CDD" id="cd00082">
    <property type="entry name" value="HisKA"/>
    <property type="match status" value="1"/>
</dbReference>
<dbReference type="InterPro" id="IPR003660">
    <property type="entry name" value="HAMP_dom"/>
</dbReference>
<comment type="caution">
    <text evidence="14">The sequence shown here is derived from an EMBL/GenBank/DDBJ whole genome shotgun (WGS) entry which is preliminary data.</text>
</comment>
<dbReference type="InterPro" id="IPR013727">
    <property type="entry name" value="2CSK_N"/>
</dbReference>
<feature type="domain" description="HAMP" evidence="13">
    <location>
        <begin position="185"/>
        <end position="237"/>
    </location>
</feature>
<organism evidence="14 15">
    <name type="scientific">Inquilinus ginsengisoli</name>
    <dbReference type="NCBI Taxonomy" id="363840"/>
    <lineage>
        <taxon>Bacteria</taxon>
        <taxon>Pseudomonadati</taxon>
        <taxon>Pseudomonadota</taxon>
        <taxon>Alphaproteobacteria</taxon>
        <taxon>Rhodospirillales</taxon>
        <taxon>Rhodospirillaceae</taxon>
        <taxon>Inquilinus</taxon>
    </lineage>
</organism>
<keyword evidence="10 11" id="KW-0472">Membrane</keyword>
<keyword evidence="5 14" id="KW-0808">Transferase</keyword>
<evidence type="ECO:0000256" key="3">
    <source>
        <dbReference type="ARBA" id="ARBA00012438"/>
    </source>
</evidence>
<dbReference type="EMBL" id="JAVDPW010000010">
    <property type="protein sequence ID" value="MDR6293031.1"/>
    <property type="molecule type" value="Genomic_DNA"/>
</dbReference>
<evidence type="ECO:0000256" key="9">
    <source>
        <dbReference type="ARBA" id="ARBA00023012"/>
    </source>
</evidence>
<evidence type="ECO:0000256" key="7">
    <source>
        <dbReference type="ARBA" id="ARBA00022777"/>
    </source>
</evidence>
<dbReference type="InterPro" id="IPR036097">
    <property type="entry name" value="HisK_dim/P_sf"/>
</dbReference>